<evidence type="ECO:0000313" key="2">
    <source>
        <dbReference type="Proteomes" id="UP000192455"/>
    </source>
</evidence>
<dbReference type="EMBL" id="FTPS01000001">
    <property type="protein sequence ID" value="SIT74710.1"/>
    <property type="molecule type" value="Genomic_DNA"/>
</dbReference>
<evidence type="ECO:0000313" key="1">
    <source>
        <dbReference type="EMBL" id="SIT74710.1"/>
    </source>
</evidence>
<dbReference type="STRING" id="515897.SAMN05421849_0202"/>
<reference evidence="1 2" key="1">
    <citation type="submission" date="2017-01" db="EMBL/GenBank/DDBJ databases">
        <authorList>
            <person name="Mah S.A."/>
            <person name="Swanson W.J."/>
            <person name="Moy G.W."/>
            <person name="Vacquier V.D."/>
        </authorList>
    </citation>
    <scope>NUCLEOTIDE SEQUENCE [LARGE SCALE GENOMIC DNA]</scope>
    <source>
        <strain evidence="1 2">DSM 21219</strain>
    </source>
</reference>
<dbReference type="RefSeq" id="WP_076646467.1">
    <property type="nucleotide sequence ID" value="NZ_FTPS01000001.1"/>
</dbReference>
<accession>A0A1R3WA88</accession>
<keyword evidence="2" id="KW-1185">Reference proteome</keyword>
<organism evidence="1 2">
    <name type="scientific">Pontibaca methylaminivorans</name>
    <dbReference type="NCBI Taxonomy" id="515897"/>
    <lineage>
        <taxon>Bacteria</taxon>
        <taxon>Pseudomonadati</taxon>
        <taxon>Pseudomonadota</taxon>
        <taxon>Alphaproteobacteria</taxon>
        <taxon>Rhodobacterales</taxon>
        <taxon>Roseobacteraceae</taxon>
        <taxon>Pontibaca</taxon>
    </lineage>
</organism>
<protein>
    <submittedName>
        <fullName evidence="1">Uncharacterized protein</fullName>
    </submittedName>
</protein>
<proteinExistence type="predicted"/>
<name>A0A1R3WA88_9RHOB</name>
<dbReference type="AlphaFoldDB" id="A0A1R3WA88"/>
<gene>
    <name evidence="1" type="ORF">SAMN05421849_0202</name>
</gene>
<dbReference type="Proteomes" id="UP000192455">
    <property type="component" value="Unassembled WGS sequence"/>
</dbReference>
<sequence>MVSVYASRLSEYPADVVRHALIRKTWQWFPTWSELERVCETLAGPRRHMLAALEAPAPDPEPSRRPATPEERARIQTLVDEMFPLRPRAERELAVDIALQGNCMRATGT</sequence>